<feature type="region of interest" description="Disordered" evidence="1">
    <location>
        <begin position="280"/>
        <end position="305"/>
    </location>
</feature>
<feature type="compositionally biased region" description="Basic and acidic residues" evidence="1">
    <location>
        <begin position="376"/>
        <end position="396"/>
    </location>
</feature>
<dbReference type="OrthoDB" id="8440659at2"/>
<dbReference type="GO" id="GO:0003677">
    <property type="term" value="F:DNA binding"/>
    <property type="evidence" value="ECO:0007669"/>
    <property type="project" value="InterPro"/>
</dbReference>
<evidence type="ECO:0000313" key="4">
    <source>
        <dbReference type="Proteomes" id="UP000269692"/>
    </source>
</evidence>
<dbReference type="RefSeq" id="WP_121623563.1">
    <property type="nucleotide sequence ID" value="NZ_JACIIW010000001.1"/>
</dbReference>
<accession>A0A3L7AFT3</accession>
<evidence type="ECO:0000259" key="2">
    <source>
        <dbReference type="Pfam" id="PF04471"/>
    </source>
</evidence>
<protein>
    <recommendedName>
        <fullName evidence="2">Restriction endonuclease type IV Mrr domain-containing protein</fullName>
    </recommendedName>
</protein>
<proteinExistence type="predicted"/>
<name>A0A3L7AFT3_9HYPH</name>
<feature type="region of interest" description="Disordered" evidence="1">
    <location>
        <begin position="371"/>
        <end position="420"/>
    </location>
</feature>
<dbReference type="GO" id="GO:0004519">
    <property type="term" value="F:endonuclease activity"/>
    <property type="evidence" value="ECO:0007669"/>
    <property type="project" value="InterPro"/>
</dbReference>
<dbReference type="Proteomes" id="UP000269692">
    <property type="component" value="Unassembled WGS sequence"/>
</dbReference>
<keyword evidence="4" id="KW-1185">Reference proteome</keyword>
<dbReference type="InterPro" id="IPR007560">
    <property type="entry name" value="Restrct_endonuc_IV_Mrr"/>
</dbReference>
<feature type="domain" description="Restriction endonuclease type IV Mrr" evidence="2">
    <location>
        <begin position="66"/>
        <end position="136"/>
    </location>
</feature>
<evidence type="ECO:0000256" key="1">
    <source>
        <dbReference type="SAM" id="MobiDB-lite"/>
    </source>
</evidence>
<dbReference type="GO" id="GO:0009307">
    <property type="term" value="P:DNA restriction-modification system"/>
    <property type="evidence" value="ECO:0007669"/>
    <property type="project" value="InterPro"/>
</dbReference>
<comment type="caution">
    <text evidence="3">The sequence shown here is derived from an EMBL/GenBank/DDBJ whole genome shotgun (WGS) entry which is preliminary data.</text>
</comment>
<sequence>MPKPTPTRTINPVHFEDLEPRRFEDLVRQLAYEFRSWSRIEGTGRAGSDDGFDARAIETMQLAEAQHDDGGDEGSDLPAAENGRVWLIQCKREKSIPPKKMADYMDGLRSILASENVYGIVFAAACDFSKQARDVFFNKAREMGLGEAHLWGKAELEDMLFQPKNDGILFAYFGISLATRRRSIRADVRAMLATKRKASKLLKTYVPTLIRDATDDRYPWLDDDKKRHRFDRGRWRVMSYAGVAVDGLKFHHRRYFAWIGADGEEWDYAEQPNMAVPSPFEDPWNEETKEQGRERQGQEAAARGVWSGLPQDEQAWFETDVIIPWASVLDIDETGDEFFRGPIIYTTEFIPDRNGPFSSYRQALETKATFGARTAHPIEDNRTQKFSKVEPEANRDDEAEAAPPQRHQGGARIDVPDDEE</sequence>
<feature type="compositionally biased region" description="Basic and acidic residues" evidence="1">
    <location>
        <begin position="286"/>
        <end position="297"/>
    </location>
</feature>
<gene>
    <name evidence="3" type="ORF">D9R14_11980</name>
</gene>
<reference evidence="3 4" key="1">
    <citation type="submission" date="2018-10" db="EMBL/GenBank/DDBJ databases">
        <title>Xanthobacter tagetidis genome sequencing and assembly.</title>
        <authorList>
            <person name="Maclea K.S."/>
            <person name="Goen A.E."/>
            <person name="Fatima S.A."/>
        </authorList>
    </citation>
    <scope>NUCLEOTIDE SEQUENCE [LARGE SCALE GENOMIC DNA]</scope>
    <source>
        <strain evidence="3 4">ATCC 700314</strain>
    </source>
</reference>
<dbReference type="Pfam" id="PF04471">
    <property type="entry name" value="Mrr_cat"/>
    <property type="match status" value="1"/>
</dbReference>
<evidence type="ECO:0000313" key="3">
    <source>
        <dbReference type="EMBL" id="RLP78511.1"/>
    </source>
</evidence>
<dbReference type="EMBL" id="RCTF01000008">
    <property type="protein sequence ID" value="RLP78511.1"/>
    <property type="molecule type" value="Genomic_DNA"/>
</dbReference>
<dbReference type="AlphaFoldDB" id="A0A3L7AFT3"/>
<organism evidence="3 4">
    <name type="scientific">Xanthobacter tagetidis</name>
    <dbReference type="NCBI Taxonomy" id="60216"/>
    <lineage>
        <taxon>Bacteria</taxon>
        <taxon>Pseudomonadati</taxon>
        <taxon>Pseudomonadota</taxon>
        <taxon>Alphaproteobacteria</taxon>
        <taxon>Hyphomicrobiales</taxon>
        <taxon>Xanthobacteraceae</taxon>
        <taxon>Xanthobacter</taxon>
    </lineage>
</organism>